<dbReference type="Proteomes" id="UP000078389">
    <property type="component" value="Unassembled WGS sequence"/>
</dbReference>
<dbReference type="PANTHER" id="PTHR43709">
    <property type="entry name" value="ACONITATE ISOMERASE-RELATED"/>
    <property type="match status" value="1"/>
</dbReference>
<dbReference type="OrthoDB" id="9779763at2"/>
<dbReference type="Pfam" id="PF04303">
    <property type="entry name" value="PrpF"/>
    <property type="match status" value="1"/>
</dbReference>
<dbReference type="RefSeq" id="WP_067458973.1">
    <property type="nucleotide sequence ID" value="NZ_LVVY01000119.1"/>
</dbReference>
<name>A0A178HP75_9HYPH</name>
<comment type="caution">
    <text evidence="3">The sequence shown here is derived from an EMBL/GenBank/DDBJ whole genome shotgun (WGS) entry which is preliminary data.</text>
</comment>
<dbReference type="AlphaFoldDB" id="A0A178HP75"/>
<dbReference type="GO" id="GO:0016853">
    <property type="term" value="F:isomerase activity"/>
    <property type="evidence" value="ECO:0007669"/>
    <property type="project" value="UniProtKB-KW"/>
</dbReference>
<dbReference type="InterPro" id="IPR007400">
    <property type="entry name" value="PrpF-like"/>
</dbReference>
<reference evidence="3 4" key="1">
    <citation type="submission" date="2016-03" db="EMBL/GenBank/DDBJ databases">
        <title>Genome sequencing of Devosia sp. S37.</title>
        <authorList>
            <person name="Mohd Nor M."/>
        </authorList>
    </citation>
    <scope>NUCLEOTIDE SEQUENCE [LARGE SCALE GENOMIC DNA]</scope>
    <source>
        <strain evidence="3 4">S37</strain>
    </source>
</reference>
<dbReference type="SUPFAM" id="SSF54506">
    <property type="entry name" value="Diaminopimelate epimerase-like"/>
    <property type="match status" value="2"/>
</dbReference>
<evidence type="ECO:0000313" key="4">
    <source>
        <dbReference type="Proteomes" id="UP000078389"/>
    </source>
</evidence>
<keyword evidence="4" id="KW-1185">Reference proteome</keyword>
<comment type="similarity">
    <text evidence="1">Belongs to the PrpF family.</text>
</comment>
<accession>A0A178HP75</accession>
<dbReference type="PANTHER" id="PTHR43709:SF2">
    <property type="entry name" value="DUF453 DOMAIN PROTEIN (AFU_ORTHOLOGUE AFUA_6G00360)"/>
    <property type="match status" value="1"/>
</dbReference>
<dbReference type="EMBL" id="LVVY01000119">
    <property type="protein sequence ID" value="OAM74601.1"/>
    <property type="molecule type" value="Genomic_DNA"/>
</dbReference>
<evidence type="ECO:0000256" key="1">
    <source>
        <dbReference type="ARBA" id="ARBA00007673"/>
    </source>
</evidence>
<protein>
    <submittedName>
        <fullName evidence="3">PrpF family protein</fullName>
    </submittedName>
</protein>
<evidence type="ECO:0000313" key="3">
    <source>
        <dbReference type="EMBL" id="OAM74601.1"/>
    </source>
</evidence>
<sequence length="376" mass="38773">MKQRFVKAAFYRGGTSKGVMLHARDCPADPAQLDRMLLAILGSPDPFGRQLDGMGGGVSSLSKAAIVGPPTIPGADIDYTFAQVAISQPVVDWGANCGNLSSAIGPFAVDEGLVRVEDGMATIRIHQVNTRKLIHARFAVAGGLAVVEGACAIGGVAGTGAPITLDFLDPGATVTPALLPSGTELETIEVDGTAYEVSLVDACNPVVFVASASLGLTGTELPAAIEQRRDVMARLDQIRRVAGVRMGLGATPDAVGLANPKVAMISGPADVATLSGQVVRAAEHDIGIRIISMERVHGAVTLTGAMCLAVAARIDGTLAARLAARDRRAGSIRVGNPSGIVEVGADVLRDAGRWHARSASVLRTARLLMRGEVAVR</sequence>
<dbReference type="STRING" id="1770058.A3840_15420"/>
<proteinExistence type="inferred from homology"/>
<gene>
    <name evidence="3" type="ORF">A3840_15420</name>
</gene>
<dbReference type="Gene3D" id="3.10.310.10">
    <property type="entry name" value="Diaminopimelate Epimerase, Chain A, domain 1"/>
    <property type="match status" value="2"/>
</dbReference>
<organism evidence="3 4">
    <name type="scientific">Devosia elaeis</name>
    <dbReference type="NCBI Taxonomy" id="1770058"/>
    <lineage>
        <taxon>Bacteria</taxon>
        <taxon>Pseudomonadati</taxon>
        <taxon>Pseudomonadota</taxon>
        <taxon>Alphaproteobacteria</taxon>
        <taxon>Hyphomicrobiales</taxon>
        <taxon>Devosiaceae</taxon>
        <taxon>Devosia</taxon>
    </lineage>
</organism>
<keyword evidence="2" id="KW-0413">Isomerase</keyword>
<evidence type="ECO:0000256" key="2">
    <source>
        <dbReference type="ARBA" id="ARBA00023235"/>
    </source>
</evidence>